<organism evidence="2 3">
    <name type="scientific">Skermanella aerolata</name>
    <dbReference type="NCBI Taxonomy" id="393310"/>
    <lineage>
        <taxon>Bacteria</taxon>
        <taxon>Pseudomonadati</taxon>
        <taxon>Pseudomonadota</taxon>
        <taxon>Alphaproteobacteria</taxon>
        <taxon>Rhodospirillales</taxon>
        <taxon>Azospirillaceae</taxon>
        <taxon>Skermanella</taxon>
    </lineage>
</organism>
<proteinExistence type="predicted"/>
<dbReference type="Pfam" id="PF13358">
    <property type="entry name" value="DDE_3"/>
    <property type="match status" value="1"/>
</dbReference>
<dbReference type="InterPro" id="IPR036397">
    <property type="entry name" value="RNaseH_sf"/>
</dbReference>
<keyword evidence="3" id="KW-1185">Reference proteome</keyword>
<gene>
    <name evidence="2" type="ORF">SAE02_78400</name>
</gene>
<dbReference type="GO" id="GO:0003676">
    <property type="term" value="F:nucleic acid binding"/>
    <property type="evidence" value="ECO:0007669"/>
    <property type="project" value="InterPro"/>
</dbReference>
<dbReference type="InterPro" id="IPR038717">
    <property type="entry name" value="Tc1-like_DDE_dom"/>
</dbReference>
<dbReference type="AlphaFoldDB" id="A0A512E4R6"/>
<evidence type="ECO:0000313" key="3">
    <source>
        <dbReference type="Proteomes" id="UP000321523"/>
    </source>
</evidence>
<evidence type="ECO:0000259" key="1">
    <source>
        <dbReference type="Pfam" id="PF13358"/>
    </source>
</evidence>
<protein>
    <recommendedName>
        <fullName evidence="1">Tc1-like transposase DDE domain-containing protein</fullName>
    </recommendedName>
</protein>
<name>A0A512E4R6_9PROT</name>
<evidence type="ECO:0000313" key="2">
    <source>
        <dbReference type="EMBL" id="GEO43692.1"/>
    </source>
</evidence>
<feature type="domain" description="Tc1-like transposase DDE" evidence="1">
    <location>
        <begin position="8"/>
        <end position="90"/>
    </location>
</feature>
<dbReference type="Proteomes" id="UP000321523">
    <property type="component" value="Unassembled WGS sequence"/>
</dbReference>
<sequence>MWFIADGVNTALFSALLASFAAEVGAGPDKHVILVLDGAGWHVAKDLEVPEGLELMFLPPYSPQIQPAERLWPLTNEPIVNEYFETLEELDEVLAERCRSLADDQDQIRAHTLFEWWPHHN</sequence>
<reference evidence="2 3" key="1">
    <citation type="submission" date="2019-07" db="EMBL/GenBank/DDBJ databases">
        <title>Whole genome shotgun sequence of Skermanella aerolata NBRC 106429.</title>
        <authorList>
            <person name="Hosoyama A."/>
            <person name="Uohara A."/>
            <person name="Ohji S."/>
            <person name="Ichikawa N."/>
        </authorList>
    </citation>
    <scope>NUCLEOTIDE SEQUENCE [LARGE SCALE GENOMIC DNA]</scope>
    <source>
        <strain evidence="2 3">NBRC 106429</strain>
    </source>
</reference>
<comment type="caution">
    <text evidence="2">The sequence shown here is derived from an EMBL/GenBank/DDBJ whole genome shotgun (WGS) entry which is preliminary data.</text>
</comment>
<accession>A0A512E4R6</accession>
<dbReference type="EMBL" id="BJYZ01000133">
    <property type="protein sequence ID" value="GEO43692.1"/>
    <property type="molecule type" value="Genomic_DNA"/>
</dbReference>
<dbReference type="Gene3D" id="3.30.420.10">
    <property type="entry name" value="Ribonuclease H-like superfamily/Ribonuclease H"/>
    <property type="match status" value="1"/>
</dbReference>